<protein>
    <submittedName>
        <fullName evidence="1">Thiol-disulfide oxidoreductase DCC family protein</fullName>
    </submittedName>
</protein>
<dbReference type="InterPro" id="IPR052927">
    <property type="entry name" value="DCC_oxidoreductase"/>
</dbReference>
<name>A0ABD5X161_9EURY</name>
<dbReference type="Pfam" id="PF04134">
    <property type="entry name" value="DCC1-like"/>
    <property type="match status" value="1"/>
</dbReference>
<evidence type="ECO:0000313" key="2">
    <source>
        <dbReference type="Proteomes" id="UP001596414"/>
    </source>
</evidence>
<comment type="caution">
    <text evidence="1">The sequence shown here is derived from an EMBL/GenBank/DDBJ whole genome shotgun (WGS) entry which is preliminary data.</text>
</comment>
<dbReference type="Proteomes" id="UP001596414">
    <property type="component" value="Unassembled WGS sequence"/>
</dbReference>
<dbReference type="RefSeq" id="WP_267637610.1">
    <property type="nucleotide sequence ID" value="NZ_JAODIY010000010.1"/>
</dbReference>
<evidence type="ECO:0000313" key="1">
    <source>
        <dbReference type="EMBL" id="MFC7124657.1"/>
    </source>
</evidence>
<accession>A0ABD5X161</accession>
<gene>
    <name evidence="1" type="ORF">ACFQJ7_01180</name>
</gene>
<dbReference type="PANTHER" id="PTHR33639:SF2">
    <property type="entry name" value="DUF393 DOMAIN-CONTAINING PROTEIN"/>
    <property type="match status" value="1"/>
</dbReference>
<dbReference type="EMBL" id="JBHSZQ010000001">
    <property type="protein sequence ID" value="MFC7124657.1"/>
    <property type="molecule type" value="Genomic_DNA"/>
</dbReference>
<dbReference type="AlphaFoldDB" id="A0ABD5X161"/>
<sequence length="152" mass="17552">MTEVPADQPVLLFDGVCNFCNYWVQFIIERDPDGILKFAPLQSDVARELLANCGLNQEHRDSVVLVEGETYYTKSDAVLRTANHLNGLYQFLWLLRVIPRRLRNYPYDVIAANRYDWFGKRDNCLVPTPDIRERFLGDVPSPSTADDQSNNR</sequence>
<dbReference type="PANTHER" id="PTHR33639">
    <property type="entry name" value="THIOL-DISULFIDE OXIDOREDUCTASE DCC"/>
    <property type="match status" value="1"/>
</dbReference>
<reference evidence="1 2" key="1">
    <citation type="journal article" date="2014" name="Int. J. Syst. Evol. Microbiol.">
        <title>Complete genome sequence of Corynebacterium casei LMG S-19264T (=DSM 44701T), isolated from a smear-ripened cheese.</title>
        <authorList>
            <consortium name="US DOE Joint Genome Institute (JGI-PGF)"/>
            <person name="Walter F."/>
            <person name="Albersmeier A."/>
            <person name="Kalinowski J."/>
            <person name="Ruckert C."/>
        </authorList>
    </citation>
    <scope>NUCLEOTIDE SEQUENCE [LARGE SCALE GENOMIC DNA]</scope>
    <source>
        <strain evidence="1 2">CGMCC 4.7215</strain>
    </source>
</reference>
<dbReference type="InterPro" id="IPR007263">
    <property type="entry name" value="DCC1-like"/>
</dbReference>
<proteinExistence type="predicted"/>
<organism evidence="1 2">
    <name type="scientific">Halovenus rubra</name>
    <dbReference type="NCBI Taxonomy" id="869890"/>
    <lineage>
        <taxon>Archaea</taxon>
        <taxon>Methanobacteriati</taxon>
        <taxon>Methanobacteriota</taxon>
        <taxon>Stenosarchaea group</taxon>
        <taxon>Halobacteria</taxon>
        <taxon>Halobacteriales</taxon>
        <taxon>Haloarculaceae</taxon>
        <taxon>Halovenus</taxon>
    </lineage>
</organism>